<sequence>MPGTIQVSVLDFKGLHSSSSSSQMSIKVSLGKTEYQTWDKGDFSFPLTTLRDDLIITLQDAEGNEISHTGIGTKMIVEKGIWDEIFPLEGGGHVHMKLHFVLNEEERQRIRDMRESALKKKHDELCNRSKASLGSASVGHNVAKSMHMNQDVSDKKESSSITTDSSSKLAISVNHKLVPLRREEDVASEPKKLGPVEKNHSNVRKMISVFESSSLSQDKKVVVKPPLTKSELRKTGIDSMVGSSHVNEIGIEKNVDALSSLDRFRNPSITSQLQQDKTYVWKKGKQYASKNNFNVVQKEVGDLRRASRFEKAAFSGREASNDHKLNSAAFWNDDRFSIVSSGLWIFPDEAKCLCITSGGKKMMDLLGDIWTETNTYQRKMGTYEPEDVGEVHEAAASELNEEKKSPGKLRKPSENSAHAEDSRGPVGQVIHFLFTSLTQTHPCYIIRCCRTDKRHIPCFSLDFHMASLLHIPTM</sequence>
<gene>
    <name evidence="2" type="ORF">SLEP1_g24953</name>
</gene>
<name>A0AAV5JHD3_9ROSI</name>
<dbReference type="PANTHER" id="PTHR36810:SF1">
    <property type="entry name" value="OS05G0232200 PROTEIN"/>
    <property type="match status" value="1"/>
</dbReference>
<dbReference type="PANTHER" id="PTHR36810">
    <property type="entry name" value="BNACNNG47150D PROTEIN"/>
    <property type="match status" value="1"/>
</dbReference>
<proteinExistence type="predicted"/>
<accession>A0AAV5JHD3</accession>
<evidence type="ECO:0000313" key="3">
    <source>
        <dbReference type="Proteomes" id="UP001054252"/>
    </source>
</evidence>
<feature type="region of interest" description="Disordered" evidence="1">
    <location>
        <begin position="397"/>
        <end position="423"/>
    </location>
</feature>
<comment type="caution">
    <text evidence="2">The sequence shown here is derived from an EMBL/GenBank/DDBJ whole genome shotgun (WGS) entry which is preliminary data.</text>
</comment>
<dbReference type="Proteomes" id="UP001054252">
    <property type="component" value="Unassembled WGS sequence"/>
</dbReference>
<keyword evidence="3" id="KW-1185">Reference proteome</keyword>
<evidence type="ECO:0000313" key="2">
    <source>
        <dbReference type="EMBL" id="GKV14018.1"/>
    </source>
</evidence>
<protein>
    <submittedName>
        <fullName evidence="2">Uncharacterized protein</fullName>
    </submittedName>
</protein>
<reference evidence="2 3" key="1">
    <citation type="journal article" date="2021" name="Commun. Biol.">
        <title>The genome of Shorea leprosula (Dipterocarpaceae) highlights the ecological relevance of drought in aseasonal tropical rainforests.</title>
        <authorList>
            <person name="Ng K.K.S."/>
            <person name="Kobayashi M.J."/>
            <person name="Fawcett J.A."/>
            <person name="Hatakeyama M."/>
            <person name="Paape T."/>
            <person name="Ng C.H."/>
            <person name="Ang C.C."/>
            <person name="Tnah L.H."/>
            <person name="Lee C.T."/>
            <person name="Nishiyama T."/>
            <person name="Sese J."/>
            <person name="O'Brien M.J."/>
            <person name="Copetti D."/>
            <person name="Mohd Noor M.I."/>
            <person name="Ong R.C."/>
            <person name="Putra M."/>
            <person name="Sireger I.Z."/>
            <person name="Indrioko S."/>
            <person name="Kosugi Y."/>
            <person name="Izuno A."/>
            <person name="Isagi Y."/>
            <person name="Lee S.L."/>
            <person name="Shimizu K.K."/>
        </authorList>
    </citation>
    <scope>NUCLEOTIDE SEQUENCE [LARGE SCALE GENOMIC DNA]</scope>
    <source>
        <strain evidence="2">214</strain>
    </source>
</reference>
<dbReference type="AlphaFoldDB" id="A0AAV5JHD3"/>
<dbReference type="EMBL" id="BPVZ01000040">
    <property type="protein sequence ID" value="GKV14018.1"/>
    <property type="molecule type" value="Genomic_DNA"/>
</dbReference>
<organism evidence="2 3">
    <name type="scientific">Rubroshorea leprosula</name>
    <dbReference type="NCBI Taxonomy" id="152421"/>
    <lineage>
        <taxon>Eukaryota</taxon>
        <taxon>Viridiplantae</taxon>
        <taxon>Streptophyta</taxon>
        <taxon>Embryophyta</taxon>
        <taxon>Tracheophyta</taxon>
        <taxon>Spermatophyta</taxon>
        <taxon>Magnoliopsida</taxon>
        <taxon>eudicotyledons</taxon>
        <taxon>Gunneridae</taxon>
        <taxon>Pentapetalae</taxon>
        <taxon>rosids</taxon>
        <taxon>malvids</taxon>
        <taxon>Malvales</taxon>
        <taxon>Dipterocarpaceae</taxon>
        <taxon>Rubroshorea</taxon>
    </lineage>
</organism>
<evidence type="ECO:0000256" key="1">
    <source>
        <dbReference type="SAM" id="MobiDB-lite"/>
    </source>
</evidence>